<name>A0A0N0DX33_LEPPY</name>
<evidence type="ECO:0000256" key="4">
    <source>
        <dbReference type="ARBA" id="ARBA00022777"/>
    </source>
</evidence>
<dbReference type="GO" id="GO:0005634">
    <property type="term" value="C:nucleus"/>
    <property type="evidence" value="ECO:0007669"/>
    <property type="project" value="TreeGrafter"/>
</dbReference>
<keyword evidence="3 6" id="KW-0547">Nucleotide-binding</keyword>
<sequence>MRDSQIVFLGAGKANVVVDLPIADLPSAPSSLRTSAAKMQRIALRVRRAAHKECAECYRALRAYAGCRDVITLGPALYNAIEAVVPPTHRKLITGATEATVVPNFASIPAHLLRVDVTAAEARGRAVDYAVEVKPKGAWQSPQVVGIVVDGETYWVEEAKRRHCRYGQMRCYKDVRDAKKDELPATMASAPPAHTEKTSSPSLPYCPNYLFRTSLSTREGLRRLMHSPQNNLKVVRCCPSGAQSPGGDPTMTTLTVSELCGVADAIDASGVLTPLSHLQLCGCAPPAADEPADVAADKQLPVLDVALLYRWSLAKDKDAVEWIMLPGDPAAHCSCTAPDTFSRALKVDEARRVRPMLDYETCKERFYVSTTARDVSLIIAVSSRRGAPDASTACSRLTGVPADVGGVFVQRGPDVYRVGVVDLDDKKHKTLHHYYLHDREIVEAFLNQHRTSLTK</sequence>
<keyword evidence="5 6" id="KW-0067">ATP-binding</keyword>
<dbReference type="GO" id="GO:0035299">
    <property type="term" value="F:inositol-1,3,4,5,6-pentakisphosphate 2-kinase activity"/>
    <property type="evidence" value="ECO:0007669"/>
    <property type="project" value="UniProtKB-EC"/>
</dbReference>
<dbReference type="OMA" id="YCPNYLF"/>
<dbReference type="Pfam" id="PF06090">
    <property type="entry name" value="Ins_P5_2-kin"/>
    <property type="match status" value="1"/>
</dbReference>
<dbReference type="GO" id="GO:0005524">
    <property type="term" value="F:ATP binding"/>
    <property type="evidence" value="ECO:0007669"/>
    <property type="project" value="UniProtKB-KW"/>
</dbReference>
<comment type="function">
    <text evidence="6">Phosphorylates Ins(1,3,4,5,6)P5 at position 2 to form Ins(1,2,3,4,5,6)P6 (InsP6 or phytate).</text>
</comment>
<dbReference type="VEuPathDB" id="TriTrypDB:LpyrH10_05_3930"/>
<evidence type="ECO:0000256" key="2">
    <source>
        <dbReference type="ARBA" id="ARBA00022679"/>
    </source>
</evidence>
<accession>A0A0N0DX33</accession>
<keyword evidence="8" id="KW-1185">Reference proteome</keyword>
<dbReference type="GeneID" id="26903824"/>
<dbReference type="OrthoDB" id="272370at2759"/>
<comment type="catalytic activity">
    <reaction evidence="6">
        <text>1D-myo-inositol 1,3,4,5,6-pentakisphosphate + ATP = 1D-myo-inositol hexakisphosphate + ADP + H(+)</text>
        <dbReference type="Rhea" id="RHEA:20313"/>
        <dbReference type="ChEBI" id="CHEBI:15378"/>
        <dbReference type="ChEBI" id="CHEBI:30616"/>
        <dbReference type="ChEBI" id="CHEBI:57733"/>
        <dbReference type="ChEBI" id="CHEBI:58130"/>
        <dbReference type="ChEBI" id="CHEBI:456216"/>
        <dbReference type="EC" id="2.7.1.158"/>
    </reaction>
</comment>
<organism evidence="7 8">
    <name type="scientific">Leptomonas pyrrhocoris</name>
    <name type="common">Firebug parasite</name>
    <dbReference type="NCBI Taxonomy" id="157538"/>
    <lineage>
        <taxon>Eukaryota</taxon>
        <taxon>Discoba</taxon>
        <taxon>Euglenozoa</taxon>
        <taxon>Kinetoplastea</taxon>
        <taxon>Metakinetoplastina</taxon>
        <taxon>Trypanosomatida</taxon>
        <taxon>Trypanosomatidae</taxon>
        <taxon>Leishmaniinae</taxon>
        <taxon>Leptomonas</taxon>
    </lineage>
</organism>
<comment type="domain">
    <text evidence="6">The EXKPK motif is conserved in inositol-pentakisphosphate 2-kinases of both family 1 and 2.</text>
</comment>
<dbReference type="InterPro" id="IPR009286">
    <property type="entry name" value="Ins_P5_2-kin"/>
</dbReference>
<dbReference type="AlphaFoldDB" id="A0A0N0DX33"/>
<evidence type="ECO:0000256" key="6">
    <source>
        <dbReference type="RuleBase" id="RU364126"/>
    </source>
</evidence>
<gene>
    <name evidence="7" type="ORF">ABB37_03533</name>
</gene>
<evidence type="ECO:0000256" key="1">
    <source>
        <dbReference type="ARBA" id="ARBA00012023"/>
    </source>
</evidence>
<proteinExistence type="predicted"/>
<dbReference type="EC" id="2.7.1.158" evidence="1 6"/>
<reference evidence="7 8" key="1">
    <citation type="submission" date="2015-07" db="EMBL/GenBank/DDBJ databases">
        <title>High-quality genome of monoxenous trypanosomatid Leptomonas pyrrhocoris.</title>
        <authorList>
            <person name="Flegontov P."/>
            <person name="Butenko A."/>
            <person name="Firsov S."/>
            <person name="Vlcek C."/>
            <person name="Logacheva M.D."/>
            <person name="Field M."/>
            <person name="Filatov D."/>
            <person name="Flegontova O."/>
            <person name="Gerasimov E."/>
            <person name="Jackson A.P."/>
            <person name="Kelly S."/>
            <person name="Opperdoes F."/>
            <person name="O'Reilly A."/>
            <person name="Votypka J."/>
            <person name="Yurchenko V."/>
            <person name="Lukes J."/>
        </authorList>
    </citation>
    <scope>NUCLEOTIDE SEQUENCE [LARGE SCALE GENOMIC DNA]</scope>
    <source>
        <strain evidence="7">H10</strain>
    </source>
</reference>
<evidence type="ECO:0000256" key="3">
    <source>
        <dbReference type="ARBA" id="ARBA00022741"/>
    </source>
</evidence>
<evidence type="ECO:0000256" key="5">
    <source>
        <dbReference type="ARBA" id="ARBA00022840"/>
    </source>
</evidence>
<keyword evidence="2 6" id="KW-0808">Transferase</keyword>
<dbReference type="PANTHER" id="PTHR14456">
    <property type="entry name" value="INOSITOL POLYPHOSPHATE KINASE 1"/>
    <property type="match status" value="1"/>
</dbReference>
<keyword evidence="4 6" id="KW-0418">Kinase</keyword>
<protein>
    <recommendedName>
        <fullName evidence="1 6">Inositol-pentakisphosphate 2-kinase</fullName>
        <ecNumber evidence="1 6">2.7.1.158</ecNumber>
    </recommendedName>
</protein>
<dbReference type="PANTHER" id="PTHR14456:SF2">
    <property type="entry name" value="INOSITOL-PENTAKISPHOSPHATE 2-KINASE"/>
    <property type="match status" value="1"/>
</dbReference>
<evidence type="ECO:0000313" key="8">
    <source>
        <dbReference type="Proteomes" id="UP000037923"/>
    </source>
</evidence>
<dbReference type="RefSeq" id="XP_015660911.1">
    <property type="nucleotide sequence ID" value="XM_015800904.1"/>
</dbReference>
<evidence type="ECO:0000313" key="7">
    <source>
        <dbReference type="EMBL" id="KPA82472.1"/>
    </source>
</evidence>
<comment type="caution">
    <text evidence="7">The sequence shown here is derived from an EMBL/GenBank/DDBJ whole genome shotgun (WGS) entry which is preliminary data.</text>
</comment>
<dbReference type="Proteomes" id="UP000037923">
    <property type="component" value="Unassembled WGS sequence"/>
</dbReference>
<dbReference type="GO" id="GO:0032958">
    <property type="term" value="P:inositol phosphate biosynthetic process"/>
    <property type="evidence" value="ECO:0007669"/>
    <property type="project" value="TreeGrafter"/>
</dbReference>
<dbReference type="EMBL" id="LGTL01000005">
    <property type="protein sequence ID" value="KPA82472.1"/>
    <property type="molecule type" value="Genomic_DNA"/>
</dbReference>